<dbReference type="AlphaFoldDB" id="A0AAN9SLQ9"/>
<reference evidence="1 2" key="1">
    <citation type="submission" date="2024-01" db="EMBL/GenBank/DDBJ databases">
        <title>The genomes of 5 underutilized Papilionoideae crops provide insights into root nodulation and disease resistanc.</title>
        <authorList>
            <person name="Jiang F."/>
        </authorList>
    </citation>
    <scope>NUCLEOTIDE SEQUENCE [LARGE SCALE GENOMIC DNA]</scope>
    <source>
        <strain evidence="1">DUOXIRENSHENG_FW03</strain>
        <tissue evidence="1">Leaves</tissue>
    </source>
</reference>
<gene>
    <name evidence="1" type="ORF">VNO78_10697</name>
</gene>
<organism evidence="1 2">
    <name type="scientific">Psophocarpus tetragonolobus</name>
    <name type="common">Winged bean</name>
    <name type="synonym">Dolichos tetragonolobus</name>
    <dbReference type="NCBI Taxonomy" id="3891"/>
    <lineage>
        <taxon>Eukaryota</taxon>
        <taxon>Viridiplantae</taxon>
        <taxon>Streptophyta</taxon>
        <taxon>Embryophyta</taxon>
        <taxon>Tracheophyta</taxon>
        <taxon>Spermatophyta</taxon>
        <taxon>Magnoliopsida</taxon>
        <taxon>eudicotyledons</taxon>
        <taxon>Gunneridae</taxon>
        <taxon>Pentapetalae</taxon>
        <taxon>rosids</taxon>
        <taxon>fabids</taxon>
        <taxon>Fabales</taxon>
        <taxon>Fabaceae</taxon>
        <taxon>Papilionoideae</taxon>
        <taxon>50 kb inversion clade</taxon>
        <taxon>NPAAA clade</taxon>
        <taxon>indigoferoid/millettioid clade</taxon>
        <taxon>Phaseoleae</taxon>
        <taxon>Psophocarpus</taxon>
    </lineage>
</organism>
<protein>
    <submittedName>
        <fullName evidence="1">Uncharacterized protein</fullName>
    </submittedName>
</protein>
<comment type="caution">
    <text evidence="1">The sequence shown here is derived from an EMBL/GenBank/DDBJ whole genome shotgun (WGS) entry which is preliminary data.</text>
</comment>
<dbReference type="Proteomes" id="UP001386955">
    <property type="component" value="Unassembled WGS sequence"/>
</dbReference>
<keyword evidence="2" id="KW-1185">Reference proteome</keyword>
<evidence type="ECO:0000313" key="2">
    <source>
        <dbReference type="Proteomes" id="UP001386955"/>
    </source>
</evidence>
<dbReference type="EMBL" id="JAYMYS010000003">
    <property type="protein sequence ID" value="KAK7399512.1"/>
    <property type="molecule type" value="Genomic_DNA"/>
</dbReference>
<sequence>MKGMKKEMKKEKITGRRNGGYVDQISNAASFIELMTNRDSASWKAVYKELYMLLFNSSTVVGYYYFDKLHLQSE</sequence>
<proteinExistence type="predicted"/>
<name>A0AAN9SLQ9_PSOTE</name>
<evidence type="ECO:0000313" key="1">
    <source>
        <dbReference type="EMBL" id="KAK7399512.1"/>
    </source>
</evidence>
<accession>A0AAN9SLQ9</accession>